<evidence type="ECO:0000313" key="11">
    <source>
        <dbReference type="EMBL" id="MBK6265412.1"/>
    </source>
</evidence>
<dbReference type="GO" id="GO:0004640">
    <property type="term" value="F:phosphoribosylanthranilate isomerase activity"/>
    <property type="evidence" value="ECO:0007669"/>
    <property type="project" value="UniProtKB-UniRule"/>
</dbReference>
<evidence type="ECO:0000256" key="1">
    <source>
        <dbReference type="ARBA" id="ARBA00001164"/>
    </source>
</evidence>
<proteinExistence type="inferred from homology"/>
<name>A0A934WYU9_9BACT</name>
<dbReference type="InterPro" id="IPR001240">
    <property type="entry name" value="PRAI_dom"/>
</dbReference>
<dbReference type="InterPro" id="IPR013785">
    <property type="entry name" value="Aldolase_TIM"/>
</dbReference>
<evidence type="ECO:0000256" key="7">
    <source>
        <dbReference type="ARBA" id="ARBA00023141"/>
    </source>
</evidence>
<dbReference type="HAMAP" id="MF_00135">
    <property type="entry name" value="PRAI"/>
    <property type="match status" value="1"/>
</dbReference>
<comment type="catalytic activity">
    <reaction evidence="1 9">
        <text>N-(5-phospho-beta-D-ribosyl)anthranilate = 1-(2-carboxyphenylamino)-1-deoxy-D-ribulose 5-phosphate</text>
        <dbReference type="Rhea" id="RHEA:21540"/>
        <dbReference type="ChEBI" id="CHEBI:18277"/>
        <dbReference type="ChEBI" id="CHEBI:58613"/>
        <dbReference type="EC" id="5.3.1.24"/>
    </reaction>
</comment>
<dbReference type="AlphaFoldDB" id="A0A934WYU9"/>
<evidence type="ECO:0000256" key="2">
    <source>
        <dbReference type="ARBA" id="ARBA00004664"/>
    </source>
</evidence>
<comment type="pathway">
    <text evidence="2 9">Amino-acid biosynthesis; L-tryptophan biosynthesis; L-tryptophan from chorismate: step 3/5.</text>
</comment>
<dbReference type="Pfam" id="PF00697">
    <property type="entry name" value="PRAI"/>
    <property type="match status" value="1"/>
</dbReference>
<keyword evidence="8 9" id="KW-0413">Isomerase</keyword>
<evidence type="ECO:0000259" key="10">
    <source>
        <dbReference type="Pfam" id="PF00697"/>
    </source>
</evidence>
<evidence type="ECO:0000256" key="8">
    <source>
        <dbReference type="ARBA" id="ARBA00023235"/>
    </source>
</evidence>
<feature type="domain" description="N-(5'phosphoribosyl) anthranilate isomerase (PRAI)" evidence="10">
    <location>
        <begin position="8"/>
        <end position="208"/>
    </location>
</feature>
<dbReference type="Gene3D" id="3.20.20.70">
    <property type="entry name" value="Aldolase class I"/>
    <property type="match status" value="1"/>
</dbReference>
<evidence type="ECO:0000256" key="9">
    <source>
        <dbReference type="HAMAP-Rule" id="MF_00135"/>
    </source>
</evidence>
<sequence length="209" mass="23965">MLPVKLKIKICGMRDFENVKNVLKHQPDYMGFIFYEKSQRIVTEEQMDKLLNLNFGATKRVGVFVNESPDRIIELFEKGYFDLIQLHGDESPEDIIKLKYEGIEIIKVFSVGEYFDPAILKKYEQIADYFLFDTKGLNPGGNGVKFNWNVLQGVKISKPFFLSGGLEVSDLKLAQLMGIDNMIALDYNSKIELLPGLKDLDEVEKLLKD</sequence>
<protein>
    <recommendedName>
        <fullName evidence="4 9">N-(5'-phosphoribosyl)anthranilate isomerase</fullName>
        <shortName evidence="9">PRAI</shortName>
        <ecNumber evidence="3 9">5.3.1.24</ecNumber>
    </recommendedName>
</protein>
<keyword evidence="6 9" id="KW-0822">Tryptophan biosynthesis</keyword>
<dbReference type="EMBL" id="JAEQBW010000003">
    <property type="protein sequence ID" value="MBK6265412.1"/>
    <property type="molecule type" value="Genomic_DNA"/>
</dbReference>
<dbReference type="PANTHER" id="PTHR42894:SF1">
    <property type="entry name" value="N-(5'-PHOSPHORIBOSYL)ANTHRANILATE ISOMERASE"/>
    <property type="match status" value="1"/>
</dbReference>
<keyword evidence="7 9" id="KW-0057">Aromatic amino acid biosynthesis</keyword>
<evidence type="ECO:0000256" key="3">
    <source>
        <dbReference type="ARBA" id="ARBA00012572"/>
    </source>
</evidence>
<dbReference type="InterPro" id="IPR044643">
    <property type="entry name" value="TrpF_fam"/>
</dbReference>
<gene>
    <name evidence="9" type="primary">trpF</name>
    <name evidence="11" type="ORF">JKA74_10220</name>
</gene>
<keyword evidence="5 9" id="KW-0028">Amino-acid biosynthesis</keyword>
<accession>A0A934WYU9</accession>
<evidence type="ECO:0000313" key="12">
    <source>
        <dbReference type="Proteomes" id="UP000611723"/>
    </source>
</evidence>
<dbReference type="GO" id="GO:0000162">
    <property type="term" value="P:L-tryptophan biosynthetic process"/>
    <property type="evidence" value="ECO:0007669"/>
    <property type="project" value="UniProtKB-UniRule"/>
</dbReference>
<comment type="caution">
    <text evidence="11">The sequence shown here is derived from an EMBL/GenBank/DDBJ whole genome shotgun (WGS) entry which is preliminary data.</text>
</comment>
<reference evidence="11" key="1">
    <citation type="submission" date="2021-01" db="EMBL/GenBank/DDBJ databases">
        <title>Marivirga aurantiaca sp. nov., isolated from intertidal surface sediments.</title>
        <authorList>
            <person name="Zhang M."/>
        </authorList>
    </citation>
    <scope>NUCLEOTIDE SEQUENCE</scope>
    <source>
        <strain evidence="11">S37H4</strain>
    </source>
</reference>
<comment type="similarity">
    <text evidence="9">Belongs to the TrpF family.</text>
</comment>
<dbReference type="PANTHER" id="PTHR42894">
    <property type="entry name" value="N-(5'-PHOSPHORIBOSYL)ANTHRANILATE ISOMERASE"/>
    <property type="match status" value="1"/>
</dbReference>
<dbReference type="Proteomes" id="UP000611723">
    <property type="component" value="Unassembled WGS sequence"/>
</dbReference>
<organism evidence="11 12">
    <name type="scientific">Marivirga aurantiaca</name>
    <dbReference type="NCBI Taxonomy" id="2802615"/>
    <lineage>
        <taxon>Bacteria</taxon>
        <taxon>Pseudomonadati</taxon>
        <taxon>Bacteroidota</taxon>
        <taxon>Cytophagia</taxon>
        <taxon>Cytophagales</taxon>
        <taxon>Marivirgaceae</taxon>
        <taxon>Marivirga</taxon>
    </lineage>
</organism>
<dbReference type="CDD" id="cd00405">
    <property type="entry name" value="PRAI"/>
    <property type="match status" value="1"/>
</dbReference>
<keyword evidence="12" id="KW-1185">Reference proteome</keyword>
<dbReference type="EC" id="5.3.1.24" evidence="3 9"/>
<evidence type="ECO:0000256" key="5">
    <source>
        <dbReference type="ARBA" id="ARBA00022605"/>
    </source>
</evidence>
<evidence type="ECO:0000256" key="4">
    <source>
        <dbReference type="ARBA" id="ARBA00022272"/>
    </source>
</evidence>
<dbReference type="SUPFAM" id="SSF51366">
    <property type="entry name" value="Ribulose-phoshate binding barrel"/>
    <property type="match status" value="1"/>
</dbReference>
<dbReference type="InterPro" id="IPR011060">
    <property type="entry name" value="RibuloseP-bd_barrel"/>
</dbReference>
<evidence type="ECO:0000256" key="6">
    <source>
        <dbReference type="ARBA" id="ARBA00022822"/>
    </source>
</evidence>